<organism evidence="2 3">
    <name type="scientific">Nocardiopsis metallicus</name>
    <dbReference type="NCBI Taxonomy" id="179819"/>
    <lineage>
        <taxon>Bacteria</taxon>
        <taxon>Bacillati</taxon>
        <taxon>Actinomycetota</taxon>
        <taxon>Actinomycetes</taxon>
        <taxon>Streptosporangiales</taxon>
        <taxon>Nocardiopsidaceae</taxon>
        <taxon>Nocardiopsis</taxon>
    </lineage>
</organism>
<evidence type="ECO:0000313" key="2">
    <source>
        <dbReference type="EMBL" id="MBB5491591.1"/>
    </source>
</evidence>
<reference evidence="2 3" key="1">
    <citation type="submission" date="2020-08" db="EMBL/GenBank/DDBJ databases">
        <title>Sequencing the genomes of 1000 actinobacteria strains.</title>
        <authorList>
            <person name="Klenk H.-P."/>
        </authorList>
    </citation>
    <scope>NUCLEOTIDE SEQUENCE [LARGE SCALE GENOMIC DNA]</scope>
    <source>
        <strain evidence="2 3">DSM 44598</strain>
    </source>
</reference>
<accession>A0A840WEZ8</accession>
<dbReference type="EMBL" id="JACHDO010000001">
    <property type="protein sequence ID" value="MBB5491591.1"/>
    <property type="molecule type" value="Genomic_DNA"/>
</dbReference>
<keyword evidence="3" id="KW-1185">Reference proteome</keyword>
<evidence type="ECO:0008006" key="4">
    <source>
        <dbReference type="Google" id="ProtNLM"/>
    </source>
</evidence>
<name>A0A840WEZ8_9ACTN</name>
<comment type="caution">
    <text evidence="2">The sequence shown here is derived from an EMBL/GenBank/DDBJ whole genome shotgun (WGS) entry which is preliminary data.</text>
</comment>
<feature type="region of interest" description="Disordered" evidence="1">
    <location>
        <begin position="64"/>
        <end position="93"/>
    </location>
</feature>
<sequence>MVTEVFTRKYCDPHAVREEKVEATEVIQFAWEGAVREVDACEECFKEHETRYEPLVDYSRPVKKRRVTKKAAPAAEKTEKPESSDSAADSEEG</sequence>
<dbReference type="RefSeq" id="WP_184365248.1">
    <property type="nucleotide sequence ID" value="NZ_BAAAKM010000068.1"/>
</dbReference>
<evidence type="ECO:0000313" key="3">
    <source>
        <dbReference type="Proteomes" id="UP000579647"/>
    </source>
</evidence>
<dbReference type="Proteomes" id="UP000579647">
    <property type="component" value="Unassembled WGS sequence"/>
</dbReference>
<evidence type="ECO:0000256" key="1">
    <source>
        <dbReference type="SAM" id="MobiDB-lite"/>
    </source>
</evidence>
<gene>
    <name evidence="2" type="ORF">HNR07_002728</name>
</gene>
<protein>
    <recommendedName>
        <fullName evidence="4">Lsr2 protein</fullName>
    </recommendedName>
</protein>
<proteinExistence type="predicted"/>
<dbReference type="AlphaFoldDB" id="A0A840WEZ8"/>